<dbReference type="Gene3D" id="1.10.510.10">
    <property type="entry name" value="Transferase(Phosphotransferase) domain 1"/>
    <property type="match status" value="1"/>
</dbReference>
<comment type="catalytic activity">
    <reaction evidence="1">
        <text>S-ubiquitinyl-[E2 ubiquitin-conjugating enzyme]-L-cysteine + [acceptor protein]-L-lysine = [E2 ubiquitin-conjugating enzyme]-L-cysteine + N(6)-ubiquitinyl-[acceptor protein]-L-lysine.</text>
        <dbReference type="EC" id="2.3.2.27"/>
    </reaction>
</comment>
<evidence type="ECO:0000313" key="13">
    <source>
        <dbReference type="Proteomes" id="UP000036987"/>
    </source>
</evidence>
<dbReference type="PROSITE" id="PS50011">
    <property type="entry name" value="PROTEIN_KINASE_DOM"/>
    <property type="match status" value="1"/>
</dbReference>
<dbReference type="Gene3D" id="3.40.50.620">
    <property type="entry name" value="HUPs"/>
    <property type="match status" value="1"/>
</dbReference>
<protein>
    <recommendedName>
        <fullName evidence="2">RING-type E3 ubiquitin transferase</fullName>
        <ecNumber evidence="2">2.3.2.27</ecNumber>
    </recommendedName>
</protein>
<organism evidence="12 13">
    <name type="scientific">Zostera marina</name>
    <name type="common">Eelgrass</name>
    <dbReference type="NCBI Taxonomy" id="29655"/>
    <lineage>
        <taxon>Eukaryota</taxon>
        <taxon>Viridiplantae</taxon>
        <taxon>Streptophyta</taxon>
        <taxon>Embryophyta</taxon>
        <taxon>Tracheophyta</taxon>
        <taxon>Spermatophyta</taxon>
        <taxon>Magnoliopsida</taxon>
        <taxon>Liliopsida</taxon>
        <taxon>Zosteraceae</taxon>
        <taxon>Zostera</taxon>
    </lineage>
</organism>
<evidence type="ECO:0000256" key="2">
    <source>
        <dbReference type="ARBA" id="ARBA00012483"/>
    </source>
</evidence>
<gene>
    <name evidence="12" type="ORF">ZOSMA_65G00470</name>
</gene>
<dbReference type="EMBL" id="LFYR01001739">
    <property type="protein sequence ID" value="KMZ59715.1"/>
    <property type="molecule type" value="Genomic_DNA"/>
</dbReference>
<dbReference type="GO" id="GO:0005524">
    <property type="term" value="F:ATP binding"/>
    <property type="evidence" value="ECO:0007669"/>
    <property type="project" value="UniProtKB-UniRule"/>
</dbReference>
<evidence type="ECO:0000256" key="10">
    <source>
        <dbReference type="SAM" id="MobiDB-lite"/>
    </source>
</evidence>
<dbReference type="Proteomes" id="UP000036987">
    <property type="component" value="Unassembled WGS sequence"/>
</dbReference>
<dbReference type="Pfam" id="PF00069">
    <property type="entry name" value="Pkinase"/>
    <property type="match status" value="1"/>
</dbReference>
<name>A0A0K9NUU1_ZOSMR</name>
<keyword evidence="6" id="KW-0833">Ubl conjugation pathway</keyword>
<evidence type="ECO:0000256" key="3">
    <source>
        <dbReference type="ARBA" id="ARBA00022679"/>
    </source>
</evidence>
<evidence type="ECO:0000256" key="4">
    <source>
        <dbReference type="ARBA" id="ARBA00022741"/>
    </source>
</evidence>
<dbReference type="InterPro" id="IPR011009">
    <property type="entry name" value="Kinase-like_dom_sf"/>
</dbReference>
<dbReference type="InterPro" id="IPR051348">
    <property type="entry name" value="U-box_ubiquitin_ligases"/>
</dbReference>
<dbReference type="EC" id="2.3.2.27" evidence="2"/>
<keyword evidence="7 8" id="KW-0067">ATP-binding</keyword>
<keyword evidence="9" id="KW-0175">Coiled coil</keyword>
<dbReference type="GO" id="GO:0061630">
    <property type="term" value="F:ubiquitin protein ligase activity"/>
    <property type="evidence" value="ECO:0007669"/>
    <property type="project" value="UniProtKB-EC"/>
</dbReference>
<evidence type="ECO:0000256" key="9">
    <source>
        <dbReference type="SAM" id="Coils"/>
    </source>
</evidence>
<dbReference type="AlphaFoldDB" id="A0A0K9NUU1"/>
<evidence type="ECO:0000256" key="8">
    <source>
        <dbReference type="PROSITE-ProRule" id="PRU10141"/>
    </source>
</evidence>
<keyword evidence="5" id="KW-0418">Kinase</keyword>
<keyword evidence="13" id="KW-1185">Reference proteome</keyword>
<evidence type="ECO:0000256" key="7">
    <source>
        <dbReference type="ARBA" id="ARBA00022840"/>
    </source>
</evidence>
<dbReference type="InterPro" id="IPR014729">
    <property type="entry name" value="Rossmann-like_a/b/a_fold"/>
</dbReference>
<evidence type="ECO:0000259" key="11">
    <source>
        <dbReference type="PROSITE" id="PS50011"/>
    </source>
</evidence>
<evidence type="ECO:0000313" key="12">
    <source>
        <dbReference type="EMBL" id="KMZ59715.1"/>
    </source>
</evidence>
<dbReference type="Gene3D" id="3.30.200.20">
    <property type="entry name" value="Phosphorylase Kinase, domain 1"/>
    <property type="match status" value="1"/>
</dbReference>
<dbReference type="PANTHER" id="PTHR45647:SF65">
    <property type="entry name" value="U-BOX DOMAIN-CONTAINING PROTEIN KINASE FAMILY PROTEIN"/>
    <property type="match status" value="1"/>
</dbReference>
<sequence>MATAVHWSSNDTDQKKDNSIVVVAVSGRRSRRALRWASVNLIPHASRVILIHVIPPISIIPNFDGGDKTPMNEAGLDTLRLIKENRLVNVRKNLGLFRNLCQTRRDVEMEVLEGEDPAVEVLRYVAISGFKNLVLGASTFTWLTKTIKGMDVPNTVLKSIPESCNLFAVSRWKVICKLAGQKPFVTDPSSDIRKARLNIFTQKERNRTLDEQETNPSSLEMDSGKSSLSEWSQLNRLTSLDSVVSTDSNDAYGPAHSHRISDLGILMTGGQFHPNNLHQKWGEEPRFRSRSMDVIPSDLVEVSQDDINWELEKLRLELKVTSTKYNHACKELIVAKNKIETLSVQRSEEATKARIAMEREEELKKIAEEERSKNIEAMKEIKETKRLLALFSGDENCKLYSKDEIIAATDDFSDSKKIGSGGYGNVYGCILDDTPVAIKVLHDHDAEVSNGNDQFLREVEVLTKLKHPCMVTLVGVCPGTQSLVYEYMENGSLEDRLFCKDNTPPLSWSTRFDITYEVACGLAFLHGQDNPDPVVHCDMKPSNILLDRNNHSKISDVGISRFVSQMGAADTVMRGSMYYLDPEYHRTGRLRPESDIYALGMTMLQVLTARHPLRLLVEVENALSDGSFCEILDSSLPWWPLEEAEKLAHLALRCSNLKGSDRPDLISEVIPELEQIFNLPHYCNH</sequence>
<keyword evidence="4 8" id="KW-0547">Nucleotide-binding</keyword>
<dbReference type="STRING" id="29655.A0A0K9NUU1"/>
<feature type="binding site" evidence="8">
    <location>
        <position position="439"/>
    </location>
    <ligand>
        <name>ATP</name>
        <dbReference type="ChEBI" id="CHEBI:30616"/>
    </ligand>
</feature>
<feature type="compositionally biased region" description="Polar residues" evidence="10">
    <location>
        <begin position="214"/>
        <end position="225"/>
    </location>
</feature>
<evidence type="ECO:0000256" key="5">
    <source>
        <dbReference type="ARBA" id="ARBA00022777"/>
    </source>
</evidence>
<dbReference type="SUPFAM" id="SSF56112">
    <property type="entry name" value="Protein kinase-like (PK-like)"/>
    <property type="match status" value="1"/>
</dbReference>
<reference evidence="13" key="1">
    <citation type="journal article" date="2016" name="Nature">
        <title>The genome of the seagrass Zostera marina reveals angiosperm adaptation to the sea.</title>
        <authorList>
            <person name="Olsen J.L."/>
            <person name="Rouze P."/>
            <person name="Verhelst B."/>
            <person name="Lin Y.-C."/>
            <person name="Bayer T."/>
            <person name="Collen J."/>
            <person name="Dattolo E."/>
            <person name="De Paoli E."/>
            <person name="Dittami S."/>
            <person name="Maumus F."/>
            <person name="Michel G."/>
            <person name="Kersting A."/>
            <person name="Lauritano C."/>
            <person name="Lohaus R."/>
            <person name="Toepel M."/>
            <person name="Tonon T."/>
            <person name="Vanneste K."/>
            <person name="Amirebrahimi M."/>
            <person name="Brakel J."/>
            <person name="Bostroem C."/>
            <person name="Chovatia M."/>
            <person name="Grimwood J."/>
            <person name="Jenkins J.W."/>
            <person name="Jueterbock A."/>
            <person name="Mraz A."/>
            <person name="Stam W.T."/>
            <person name="Tice H."/>
            <person name="Bornberg-Bauer E."/>
            <person name="Green P.J."/>
            <person name="Pearson G.A."/>
            <person name="Procaccini G."/>
            <person name="Duarte C.M."/>
            <person name="Schmutz J."/>
            <person name="Reusch T.B.H."/>
            <person name="Van de Peer Y."/>
        </authorList>
    </citation>
    <scope>NUCLEOTIDE SEQUENCE [LARGE SCALE GENOMIC DNA]</scope>
    <source>
        <strain evidence="13">cv. Finnish</strain>
    </source>
</reference>
<dbReference type="SMART" id="SM00220">
    <property type="entry name" value="S_TKc"/>
    <property type="match status" value="1"/>
</dbReference>
<accession>A0A0K9NUU1</accession>
<proteinExistence type="predicted"/>
<comment type="caution">
    <text evidence="12">The sequence shown here is derived from an EMBL/GenBank/DDBJ whole genome shotgun (WGS) entry which is preliminary data.</text>
</comment>
<dbReference type="OMA" id="CFRRILW"/>
<feature type="coiled-coil region" evidence="9">
    <location>
        <begin position="350"/>
        <end position="387"/>
    </location>
</feature>
<dbReference type="PROSITE" id="PS00108">
    <property type="entry name" value="PROTEIN_KINASE_ST"/>
    <property type="match status" value="1"/>
</dbReference>
<feature type="domain" description="Protein kinase" evidence="11">
    <location>
        <begin position="412"/>
        <end position="677"/>
    </location>
</feature>
<dbReference type="InterPro" id="IPR000719">
    <property type="entry name" value="Prot_kinase_dom"/>
</dbReference>
<dbReference type="SUPFAM" id="SSF52402">
    <property type="entry name" value="Adenine nucleotide alpha hydrolases-like"/>
    <property type="match status" value="1"/>
</dbReference>
<dbReference type="PANTHER" id="PTHR45647">
    <property type="entry name" value="OS02G0152300 PROTEIN"/>
    <property type="match status" value="1"/>
</dbReference>
<dbReference type="OrthoDB" id="10064100at2759"/>
<feature type="region of interest" description="Disordered" evidence="10">
    <location>
        <begin position="203"/>
        <end position="225"/>
    </location>
</feature>
<keyword evidence="3" id="KW-0808">Transferase</keyword>
<evidence type="ECO:0000256" key="1">
    <source>
        <dbReference type="ARBA" id="ARBA00000900"/>
    </source>
</evidence>
<evidence type="ECO:0000256" key="6">
    <source>
        <dbReference type="ARBA" id="ARBA00022786"/>
    </source>
</evidence>
<dbReference type="PROSITE" id="PS00107">
    <property type="entry name" value="PROTEIN_KINASE_ATP"/>
    <property type="match status" value="1"/>
</dbReference>
<dbReference type="InterPro" id="IPR017441">
    <property type="entry name" value="Protein_kinase_ATP_BS"/>
</dbReference>
<dbReference type="InterPro" id="IPR008271">
    <property type="entry name" value="Ser/Thr_kinase_AS"/>
</dbReference>
<dbReference type="GO" id="GO:0004672">
    <property type="term" value="F:protein kinase activity"/>
    <property type="evidence" value="ECO:0007669"/>
    <property type="project" value="InterPro"/>
</dbReference>